<evidence type="ECO:0000256" key="5">
    <source>
        <dbReference type="ARBA" id="ARBA00022692"/>
    </source>
</evidence>
<dbReference type="GO" id="GO:0005886">
    <property type="term" value="C:plasma membrane"/>
    <property type="evidence" value="ECO:0007669"/>
    <property type="project" value="UniProtKB-SubCell"/>
</dbReference>
<dbReference type="AlphaFoldDB" id="A0A8T3UZZ9"/>
<comment type="caution">
    <text evidence="11">The sequence shown here is derived from an EMBL/GenBank/DDBJ whole genome shotgun (WGS) entry which is preliminary data.</text>
</comment>
<evidence type="ECO:0000256" key="4">
    <source>
        <dbReference type="ARBA" id="ARBA00022475"/>
    </source>
</evidence>
<feature type="transmembrane region" description="Helical" evidence="9">
    <location>
        <begin position="6"/>
        <end position="28"/>
    </location>
</feature>
<evidence type="ECO:0000313" key="11">
    <source>
        <dbReference type="EMBL" id="MBE5728404.1"/>
    </source>
</evidence>
<dbReference type="Gene3D" id="1.20.1530.20">
    <property type="match status" value="1"/>
</dbReference>
<protein>
    <submittedName>
        <fullName evidence="11">Cation:proton antiporter</fullName>
    </submittedName>
</protein>
<sequence>MLSDYTVAIYVLGAAGIILIGFVGNTLAKRTRIPAIVWLVTFGIILGPLLGIINRNALVNISPLASTVVLTVVLFNVGLRLDIYKSLRLMPSALRLAIINFTFSALVVFVVMTLFGYSPAYSLLFAFILGGTSVAIIPIISEQIRMKSSAKTLVTLEATLTDPIGIVLALAMISIILLSSYSIVTAASAIASQFSIGIVIGAVFGLIWIPVMGMIQRKKYQFSYVASLSIVFIVYLIAQYLGGNGPLSALTFGIMIANGEIIYRALRYRHPHYFTLDKESKSFNNLITFIVTTFFFVYLGGLITFSSTIYFVIGTIIAVGLLLVRIGGTKLSLYRNKLKRRDMFDINAMISRGLGAAVLSTLPLEHGLLHTNAFIDVTFSVIFITIFINGILLYYNSRR</sequence>
<evidence type="ECO:0000256" key="6">
    <source>
        <dbReference type="ARBA" id="ARBA00022989"/>
    </source>
</evidence>
<feature type="transmembrane region" description="Helical" evidence="9">
    <location>
        <begin position="190"/>
        <end position="210"/>
    </location>
</feature>
<dbReference type="GO" id="GO:1902600">
    <property type="term" value="P:proton transmembrane transport"/>
    <property type="evidence" value="ECO:0007669"/>
    <property type="project" value="InterPro"/>
</dbReference>
<dbReference type="Proteomes" id="UP000718571">
    <property type="component" value="Unassembled WGS sequence"/>
</dbReference>
<feature type="transmembrane region" description="Helical" evidence="9">
    <location>
        <begin position="160"/>
        <end position="184"/>
    </location>
</feature>
<accession>A0A8T3UZZ9</accession>
<feature type="transmembrane region" description="Helical" evidence="9">
    <location>
        <begin position="59"/>
        <end position="81"/>
    </location>
</feature>
<feature type="transmembrane region" description="Helical" evidence="9">
    <location>
        <begin position="374"/>
        <end position="395"/>
    </location>
</feature>
<dbReference type="GO" id="GO:0015297">
    <property type="term" value="F:antiporter activity"/>
    <property type="evidence" value="ECO:0007669"/>
    <property type="project" value="UniProtKB-KW"/>
</dbReference>
<evidence type="ECO:0000256" key="9">
    <source>
        <dbReference type="SAM" id="Phobius"/>
    </source>
</evidence>
<gene>
    <name evidence="11" type="ORF">IHE51_00920</name>
</gene>
<keyword evidence="8 9" id="KW-0472">Membrane</keyword>
<dbReference type="EMBL" id="JADFAR010000010">
    <property type="protein sequence ID" value="MBE5728404.1"/>
    <property type="molecule type" value="Genomic_DNA"/>
</dbReference>
<feature type="transmembrane region" description="Helical" evidence="9">
    <location>
        <begin position="349"/>
        <end position="368"/>
    </location>
</feature>
<keyword evidence="5 9" id="KW-0812">Transmembrane</keyword>
<feature type="transmembrane region" description="Helical" evidence="9">
    <location>
        <begin position="121"/>
        <end position="140"/>
    </location>
</feature>
<keyword evidence="2" id="KW-0813">Transport</keyword>
<evidence type="ECO:0000256" key="1">
    <source>
        <dbReference type="ARBA" id="ARBA00004651"/>
    </source>
</evidence>
<evidence type="ECO:0000256" key="7">
    <source>
        <dbReference type="ARBA" id="ARBA00023065"/>
    </source>
</evidence>
<proteinExistence type="predicted"/>
<evidence type="ECO:0000313" key="12">
    <source>
        <dbReference type="Proteomes" id="UP000718571"/>
    </source>
</evidence>
<organism evidence="11 12">
    <name type="scientific">Candidatus Acidifodinimicrobium mancum</name>
    <dbReference type="NCBI Taxonomy" id="2898728"/>
    <lineage>
        <taxon>Archaea</taxon>
        <taxon>Candidatus Parvarchaeota</taxon>
        <taxon>Candidatus Acidifodinimicrobiaceae</taxon>
        <taxon>Candidatus Acidifodinimicrobium</taxon>
    </lineage>
</organism>
<dbReference type="PANTHER" id="PTHR32507">
    <property type="entry name" value="NA(+)/H(+) ANTIPORTER 1"/>
    <property type="match status" value="1"/>
</dbReference>
<keyword evidence="7" id="KW-0406">Ion transport</keyword>
<comment type="subcellular location">
    <subcellularLocation>
        <location evidence="1">Cell membrane</location>
        <topology evidence="1">Multi-pass membrane protein</topology>
    </subcellularLocation>
</comment>
<feature type="transmembrane region" description="Helical" evidence="9">
    <location>
        <begin position="35"/>
        <end position="53"/>
    </location>
</feature>
<feature type="transmembrane region" description="Helical" evidence="9">
    <location>
        <begin position="93"/>
        <end position="115"/>
    </location>
</feature>
<feature type="domain" description="Cation/H+ exchanger transmembrane" evidence="10">
    <location>
        <begin position="21"/>
        <end position="393"/>
    </location>
</feature>
<feature type="transmembrane region" description="Helical" evidence="9">
    <location>
        <begin position="309"/>
        <end position="328"/>
    </location>
</feature>
<feature type="transmembrane region" description="Helical" evidence="9">
    <location>
        <begin position="222"/>
        <end position="241"/>
    </location>
</feature>
<dbReference type="InterPro" id="IPR038770">
    <property type="entry name" value="Na+/solute_symporter_sf"/>
</dbReference>
<dbReference type="InterPro" id="IPR006153">
    <property type="entry name" value="Cation/H_exchanger_TM"/>
</dbReference>
<evidence type="ECO:0000256" key="3">
    <source>
        <dbReference type="ARBA" id="ARBA00022449"/>
    </source>
</evidence>
<keyword evidence="3" id="KW-0050">Antiport</keyword>
<keyword evidence="4" id="KW-1003">Cell membrane</keyword>
<evidence type="ECO:0000256" key="8">
    <source>
        <dbReference type="ARBA" id="ARBA00023136"/>
    </source>
</evidence>
<feature type="transmembrane region" description="Helical" evidence="9">
    <location>
        <begin position="247"/>
        <end position="266"/>
    </location>
</feature>
<dbReference type="PANTHER" id="PTHR32507:SF0">
    <property type="entry name" value="NA(+)_H(+) ANTIPORTER 2-RELATED"/>
    <property type="match status" value="1"/>
</dbReference>
<dbReference type="Pfam" id="PF00999">
    <property type="entry name" value="Na_H_Exchanger"/>
    <property type="match status" value="1"/>
</dbReference>
<feature type="transmembrane region" description="Helical" evidence="9">
    <location>
        <begin position="286"/>
        <end position="303"/>
    </location>
</feature>
<reference evidence="11 12" key="1">
    <citation type="submission" date="2020-09" db="EMBL/GenBank/DDBJ databases">
        <title>Genomic characterization of a novel Parvarchaeota family in acid mine drainage sediments.</title>
        <authorList>
            <person name="Luo Z.-H."/>
        </authorList>
    </citation>
    <scope>NUCLEOTIDE SEQUENCE [LARGE SCALE GENOMIC DNA]</scope>
    <source>
        <strain evidence="11">MAS1_bins.189</strain>
    </source>
</reference>
<name>A0A8T3UZZ9_9ARCH</name>
<evidence type="ECO:0000256" key="2">
    <source>
        <dbReference type="ARBA" id="ARBA00022448"/>
    </source>
</evidence>
<keyword evidence="6 9" id="KW-1133">Transmembrane helix</keyword>
<evidence type="ECO:0000259" key="10">
    <source>
        <dbReference type="Pfam" id="PF00999"/>
    </source>
</evidence>